<evidence type="ECO:0000256" key="2">
    <source>
        <dbReference type="RuleBase" id="RU003476"/>
    </source>
</evidence>
<dbReference type="InterPro" id="IPR015797">
    <property type="entry name" value="NUDIX_hydrolase-like_dom_sf"/>
</dbReference>
<dbReference type="Pfam" id="PF00293">
    <property type="entry name" value="NUDIX"/>
    <property type="match status" value="1"/>
</dbReference>
<dbReference type="SUPFAM" id="SSF55811">
    <property type="entry name" value="Nudix"/>
    <property type="match status" value="1"/>
</dbReference>
<dbReference type="InterPro" id="IPR000086">
    <property type="entry name" value="NUDIX_hydrolase_dom"/>
</dbReference>
<protein>
    <recommendedName>
        <fullName evidence="3">Nudix hydrolase domain-containing protein</fullName>
    </recommendedName>
</protein>
<dbReference type="PANTHER" id="PTHR16099:SF5">
    <property type="entry name" value="NUCLEOTIDE TRIPHOSPHATE DIPHOSPHATASE NUDT15"/>
    <property type="match status" value="1"/>
</dbReference>
<dbReference type="PRINTS" id="PR00502">
    <property type="entry name" value="NUDIXFAMILY"/>
</dbReference>
<dbReference type="PANTHER" id="PTHR16099">
    <property type="entry name" value="8-OXO-DGTP DIPHOSPHATES NUDT15"/>
    <property type="match status" value="1"/>
</dbReference>
<evidence type="ECO:0000313" key="5">
    <source>
        <dbReference type="Proteomes" id="UP001479436"/>
    </source>
</evidence>
<keyword evidence="5" id="KW-1185">Reference proteome</keyword>
<keyword evidence="1 2" id="KW-0378">Hydrolase</keyword>
<name>A0ABR2WY71_9FUNG</name>
<dbReference type="EMBL" id="JASJQH010000155">
    <property type="protein sequence ID" value="KAK9766431.1"/>
    <property type="molecule type" value="Genomic_DNA"/>
</dbReference>
<dbReference type="CDD" id="cd04678">
    <property type="entry name" value="NUDIX_MTH2_Nudt15"/>
    <property type="match status" value="1"/>
</dbReference>
<gene>
    <name evidence="4" type="ORF">K7432_004486</name>
</gene>
<comment type="similarity">
    <text evidence="2">Belongs to the Nudix hydrolase family.</text>
</comment>
<evidence type="ECO:0000259" key="3">
    <source>
        <dbReference type="PROSITE" id="PS51462"/>
    </source>
</evidence>
<sequence>MSALLNKLKFPTSFIRANSSINTPLASTVKVGIGAFVSHPTTGKFLVGKRIEPGKIGFGEWQIPGGHLEFGESFQAGAVRETYEETGLELKDVSLVTVVNSIVPQHQEHYVSILMKGTCIQENPIPKVPNSYDIKLASTL</sequence>
<dbReference type="Proteomes" id="UP001479436">
    <property type="component" value="Unassembled WGS sequence"/>
</dbReference>
<comment type="caution">
    <text evidence="4">The sequence shown here is derived from an EMBL/GenBank/DDBJ whole genome shotgun (WGS) entry which is preliminary data.</text>
</comment>
<reference evidence="4 5" key="1">
    <citation type="submission" date="2023-04" db="EMBL/GenBank/DDBJ databases">
        <title>Genome of Basidiobolus ranarum AG-B5.</title>
        <authorList>
            <person name="Stajich J.E."/>
            <person name="Carter-House D."/>
            <person name="Gryganskyi A."/>
        </authorList>
    </citation>
    <scope>NUCLEOTIDE SEQUENCE [LARGE SCALE GENOMIC DNA]</scope>
    <source>
        <strain evidence="4 5">AG-B5</strain>
    </source>
</reference>
<evidence type="ECO:0000313" key="4">
    <source>
        <dbReference type="EMBL" id="KAK9766431.1"/>
    </source>
</evidence>
<feature type="domain" description="Nudix hydrolase" evidence="3">
    <location>
        <begin position="28"/>
        <end position="140"/>
    </location>
</feature>
<dbReference type="PROSITE" id="PS51462">
    <property type="entry name" value="NUDIX"/>
    <property type="match status" value="1"/>
</dbReference>
<dbReference type="InterPro" id="IPR020084">
    <property type="entry name" value="NUDIX_hydrolase_CS"/>
</dbReference>
<proteinExistence type="inferred from homology"/>
<dbReference type="Gene3D" id="3.90.79.10">
    <property type="entry name" value="Nucleoside Triphosphate Pyrophosphohydrolase"/>
    <property type="match status" value="1"/>
</dbReference>
<dbReference type="InterPro" id="IPR020476">
    <property type="entry name" value="Nudix_hydrolase"/>
</dbReference>
<dbReference type="PROSITE" id="PS00893">
    <property type="entry name" value="NUDIX_BOX"/>
    <property type="match status" value="1"/>
</dbReference>
<accession>A0ABR2WY71</accession>
<evidence type="ECO:0000256" key="1">
    <source>
        <dbReference type="ARBA" id="ARBA00022801"/>
    </source>
</evidence>
<organism evidence="4 5">
    <name type="scientific">Basidiobolus ranarum</name>
    <dbReference type="NCBI Taxonomy" id="34480"/>
    <lineage>
        <taxon>Eukaryota</taxon>
        <taxon>Fungi</taxon>
        <taxon>Fungi incertae sedis</taxon>
        <taxon>Zoopagomycota</taxon>
        <taxon>Entomophthoromycotina</taxon>
        <taxon>Basidiobolomycetes</taxon>
        <taxon>Basidiobolales</taxon>
        <taxon>Basidiobolaceae</taxon>
        <taxon>Basidiobolus</taxon>
    </lineage>
</organism>